<gene>
    <name evidence="2" type="ORF">GGD55_001718</name>
</gene>
<evidence type="ECO:0000256" key="1">
    <source>
        <dbReference type="SAM" id="Phobius"/>
    </source>
</evidence>
<name>A0A7W8UBH2_9HYPH</name>
<keyword evidence="1" id="KW-1133">Transmembrane helix</keyword>
<sequence>MRDVVGSRKWALMFAAVGEAVTGLALMIVPSLVGELLFGEALTGVAISTARVAGIALVALGLACWRDAPLVGMLIYSSVVTIYLAYLGFADGLAGVLLWPAVILHAVLSILLARNWLDAEER</sequence>
<comment type="caution">
    <text evidence="2">The sequence shown here is derived from an EMBL/GenBank/DDBJ whole genome shotgun (WGS) entry which is preliminary data.</text>
</comment>
<dbReference type="RefSeq" id="WP_234913042.1">
    <property type="nucleotide sequence ID" value="NZ_JACHBK010000003.1"/>
</dbReference>
<reference evidence="2 3" key="1">
    <citation type="submission" date="2020-08" db="EMBL/GenBank/DDBJ databases">
        <title>Genomic Encyclopedia of Type Strains, Phase IV (KMG-V): Genome sequencing to study the core and pangenomes of soil and plant-associated prokaryotes.</title>
        <authorList>
            <person name="Whitman W."/>
        </authorList>
    </citation>
    <scope>NUCLEOTIDE SEQUENCE [LARGE SCALE GENOMIC DNA]</scope>
    <source>
        <strain evidence="2 3">SEMIA 4084</strain>
    </source>
</reference>
<dbReference type="Proteomes" id="UP000585507">
    <property type="component" value="Unassembled WGS sequence"/>
</dbReference>
<feature type="transmembrane region" description="Helical" evidence="1">
    <location>
        <begin position="12"/>
        <end position="33"/>
    </location>
</feature>
<feature type="transmembrane region" description="Helical" evidence="1">
    <location>
        <begin position="70"/>
        <end position="90"/>
    </location>
</feature>
<protein>
    <submittedName>
        <fullName evidence="2">Uncharacterized protein</fullName>
    </submittedName>
</protein>
<dbReference type="EMBL" id="JACHBK010000003">
    <property type="protein sequence ID" value="MBB5535035.1"/>
    <property type="molecule type" value="Genomic_DNA"/>
</dbReference>
<accession>A0A7W8UBH2</accession>
<organism evidence="2 3">
    <name type="scientific">Rhizobium giardinii</name>
    <dbReference type="NCBI Taxonomy" id="56731"/>
    <lineage>
        <taxon>Bacteria</taxon>
        <taxon>Pseudomonadati</taxon>
        <taxon>Pseudomonadota</taxon>
        <taxon>Alphaproteobacteria</taxon>
        <taxon>Hyphomicrobiales</taxon>
        <taxon>Rhizobiaceae</taxon>
        <taxon>Rhizobium/Agrobacterium group</taxon>
        <taxon>Rhizobium</taxon>
    </lineage>
</organism>
<feature type="transmembrane region" description="Helical" evidence="1">
    <location>
        <begin position="45"/>
        <end position="63"/>
    </location>
</feature>
<keyword evidence="1" id="KW-0472">Membrane</keyword>
<evidence type="ECO:0000313" key="3">
    <source>
        <dbReference type="Proteomes" id="UP000585507"/>
    </source>
</evidence>
<dbReference type="AlphaFoldDB" id="A0A7W8UBH2"/>
<keyword evidence="3" id="KW-1185">Reference proteome</keyword>
<keyword evidence="1" id="KW-0812">Transmembrane</keyword>
<proteinExistence type="predicted"/>
<evidence type="ECO:0000313" key="2">
    <source>
        <dbReference type="EMBL" id="MBB5535035.1"/>
    </source>
</evidence>
<feature type="transmembrane region" description="Helical" evidence="1">
    <location>
        <begin position="96"/>
        <end position="117"/>
    </location>
</feature>